<evidence type="ECO:0000256" key="2">
    <source>
        <dbReference type="ARBA" id="ARBA00022723"/>
    </source>
</evidence>
<evidence type="ECO:0000256" key="3">
    <source>
        <dbReference type="ARBA" id="ARBA00022833"/>
    </source>
</evidence>
<dbReference type="SMR" id="A0A8K0SIR6"/>
<dbReference type="PANTHER" id="PTHR14742">
    <property type="entry name" value="RIBONUCLEASE P SUBUNIT P21"/>
    <property type="match status" value="1"/>
</dbReference>
<evidence type="ECO:0000256" key="5">
    <source>
        <dbReference type="SAM" id="MobiDB-lite"/>
    </source>
</evidence>
<feature type="compositionally biased region" description="Basic and acidic residues" evidence="5">
    <location>
        <begin position="145"/>
        <end position="168"/>
    </location>
</feature>
<dbReference type="PROSITE" id="PS51257">
    <property type="entry name" value="PROKAR_LIPOPROTEIN"/>
    <property type="match status" value="1"/>
</dbReference>
<organism evidence="6 7">
    <name type="scientific">Stachybotrys elegans</name>
    <dbReference type="NCBI Taxonomy" id="80388"/>
    <lineage>
        <taxon>Eukaryota</taxon>
        <taxon>Fungi</taxon>
        <taxon>Dikarya</taxon>
        <taxon>Ascomycota</taxon>
        <taxon>Pezizomycotina</taxon>
        <taxon>Sordariomycetes</taxon>
        <taxon>Hypocreomycetidae</taxon>
        <taxon>Hypocreales</taxon>
        <taxon>Stachybotryaceae</taxon>
        <taxon>Stachybotrys</taxon>
    </lineage>
</organism>
<gene>
    <name evidence="6" type="ORF">B0I35DRAFT_484116</name>
</gene>
<dbReference type="Gene3D" id="6.20.50.20">
    <property type="match status" value="1"/>
</dbReference>
<comment type="caution">
    <text evidence="6">The sequence shown here is derived from an EMBL/GenBank/DDBJ whole genome shotgun (WGS) entry which is preliminary data.</text>
</comment>
<keyword evidence="1" id="KW-0819">tRNA processing</keyword>
<reference evidence="6" key="1">
    <citation type="journal article" date="2021" name="Nat. Commun.">
        <title>Genetic determinants of endophytism in the Arabidopsis root mycobiome.</title>
        <authorList>
            <person name="Mesny F."/>
            <person name="Miyauchi S."/>
            <person name="Thiergart T."/>
            <person name="Pickel B."/>
            <person name="Atanasova L."/>
            <person name="Karlsson M."/>
            <person name="Huettel B."/>
            <person name="Barry K.W."/>
            <person name="Haridas S."/>
            <person name="Chen C."/>
            <person name="Bauer D."/>
            <person name="Andreopoulos W."/>
            <person name="Pangilinan J."/>
            <person name="LaButti K."/>
            <person name="Riley R."/>
            <person name="Lipzen A."/>
            <person name="Clum A."/>
            <person name="Drula E."/>
            <person name="Henrissat B."/>
            <person name="Kohler A."/>
            <person name="Grigoriev I.V."/>
            <person name="Martin F.M."/>
            <person name="Hacquard S."/>
        </authorList>
    </citation>
    <scope>NUCLEOTIDE SEQUENCE</scope>
    <source>
        <strain evidence="6">MPI-CAGE-CH-0235</strain>
    </source>
</reference>
<dbReference type="PANTHER" id="PTHR14742:SF0">
    <property type="entry name" value="RIBONUCLEASE P PROTEIN SUBUNIT P21"/>
    <property type="match status" value="1"/>
</dbReference>
<comment type="similarity">
    <text evidence="4">Belongs to the eukaryotic/archaeal RNase P protein component 4 family.</text>
</comment>
<protein>
    <submittedName>
        <fullName evidence="6">RNAse P Rpr2/Rpp21/SNM1 subunit domain-containing protein</fullName>
    </submittedName>
</protein>
<dbReference type="EMBL" id="JAGPNK010000020">
    <property type="protein sequence ID" value="KAH7304922.1"/>
    <property type="molecule type" value="Genomic_DNA"/>
</dbReference>
<dbReference type="Pfam" id="PF04032">
    <property type="entry name" value="Rpr2"/>
    <property type="match status" value="1"/>
</dbReference>
<sequence>MAKIKNAHAVQGRHIYARASYLYQAASYLSSQACEVQQSQSAPSDRGLEMDGCGKRALQNLSRQALVDMRAVCLKSQIRQTPVIKKTVCKFCDTLLVEGQTCVSVVENRSAGGRKPWADVMVIQCRTCGRAKRYPVSAQRQKRLPLREKQPRPAQDVKQDVVEEREVDMAEPISPT</sequence>
<name>A0A8K0SIR6_9HYPO</name>
<keyword evidence="3" id="KW-0862">Zinc</keyword>
<evidence type="ECO:0000256" key="4">
    <source>
        <dbReference type="ARBA" id="ARBA00038402"/>
    </source>
</evidence>
<feature type="region of interest" description="Disordered" evidence="5">
    <location>
        <begin position="139"/>
        <end position="176"/>
    </location>
</feature>
<accession>A0A8K0SIR6</accession>
<keyword evidence="2" id="KW-0479">Metal-binding</keyword>
<dbReference type="GO" id="GO:0005655">
    <property type="term" value="C:nucleolar ribonuclease P complex"/>
    <property type="evidence" value="ECO:0007669"/>
    <property type="project" value="TreeGrafter"/>
</dbReference>
<dbReference type="AlphaFoldDB" id="A0A8K0SIR6"/>
<evidence type="ECO:0000313" key="7">
    <source>
        <dbReference type="Proteomes" id="UP000813444"/>
    </source>
</evidence>
<dbReference type="InterPro" id="IPR007175">
    <property type="entry name" value="Rpr2/Snm1/Rpp21"/>
</dbReference>
<evidence type="ECO:0000256" key="1">
    <source>
        <dbReference type="ARBA" id="ARBA00022694"/>
    </source>
</evidence>
<dbReference type="GO" id="GO:0046872">
    <property type="term" value="F:metal ion binding"/>
    <property type="evidence" value="ECO:0007669"/>
    <property type="project" value="UniProtKB-KW"/>
</dbReference>
<evidence type="ECO:0000313" key="6">
    <source>
        <dbReference type="EMBL" id="KAH7304922.1"/>
    </source>
</evidence>
<dbReference type="GO" id="GO:0008033">
    <property type="term" value="P:tRNA processing"/>
    <property type="evidence" value="ECO:0007669"/>
    <property type="project" value="UniProtKB-KW"/>
</dbReference>
<dbReference type="Proteomes" id="UP000813444">
    <property type="component" value="Unassembled WGS sequence"/>
</dbReference>
<dbReference type="OrthoDB" id="128536at2759"/>
<proteinExistence type="inferred from homology"/>
<keyword evidence="7" id="KW-1185">Reference proteome</keyword>